<dbReference type="InterPro" id="IPR035952">
    <property type="entry name" value="Rhomboid-like_sf"/>
</dbReference>
<evidence type="ECO:0000256" key="1">
    <source>
        <dbReference type="ARBA" id="ARBA00004141"/>
    </source>
</evidence>
<dbReference type="KEGG" id="scf:Spaf_0455"/>
<feature type="transmembrane region" description="Helical" evidence="5">
    <location>
        <begin position="78"/>
        <end position="98"/>
    </location>
</feature>
<evidence type="ECO:0000256" key="5">
    <source>
        <dbReference type="SAM" id="Phobius"/>
    </source>
</evidence>
<evidence type="ECO:0000256" key="2">
    <source>
        <dbReference type="ARBA" id="ARBA00022692"/>
    </source>
</evidence>
<dbReference type="SUPFAM" id="SSF144091">
    <property type="entry name" value="Rhomboid-like"/>
    <property type="match status" value="1"/>
</dbReference>
<dbReference type="HOGENOM" id="CLU_1299152_0_0_9"/>
<evidence type="ECO:0000256" key="3">
    <source>
        <dbReference type="ARBA" id="ARBA00022989"/>
    </source>
</evidence>
<dbReference type="PATRIC" id="fig|1114965.3.peg.440"/>
<comment type="subcellular location">
    <subcellularLocation>
        <location evidence="1">Membrane</location>
        <topology evidence="1">Multi-pass membrane protein</topology>
    </subcellularLocation>
</comment>
<keyword evidence="2 5" id="KW-0812">Transmembrane</keyword>
<dbReference type="GO" id="GO:0016020">
    <property type="term" value="C:membrane"/>
    <property type="evidence" value="ECO:0007669"/>
    <property type="project" value="UniProtKB-SubCell"/>
</dbReference>
<dbReference type="Proteomes" id="UP000002865">
    <property type="component" value="Chromosome"/>
</dbReference>
<keyword evidence="4 5" id="KW-0472">Membrane</keyword>
<dbReference type="EMBL" id="CP003122">
    <property type="protein sequence ID" value="AFJ25468.1"/>
    <property type="molecule type" value="Genomic_DNA"/>
</dbReference>
<sequence length="217" mass="24199">MVVNGDIVTLFFEKEKINMKRILTTSPVISILVLICLLLALLTSFYGDAMYDLLAFHSKPVYGWQYVSGSLMHGNKGAPIWFLWVHLLLNGLMILPFGGLLERKRGSRQVLIVFVMATVLSSIVFHLLTQGQDIQATGISAVGYAFVIGGVMLLPNVWKEFSRTVKWFYLFLIFLSGLMLLPVITGWISTLLHLSGIVSYLLVFIGSNILKGRVKSS</sequence>
<keyword evidence="3 5" id="KW-1133">Transmembrane helix</keyword>
<feature type="transmembrane region" description="Helical" evidence="5">
    <location>
        <begin position="22"/>
        <end position="46"/>
    </location>
</feature>
<proteinExistence type="predicted"/>
<evidence type="ECO:0000259" key="6">
    <source>
        <dbReference type="Pfam" id="PF01694"/>
    </source>
</evidence>
<feature type="transmembrane region" description="Helical" evidence="5">
    <location>
        <begin position="134"/>
        <end position="155"/>
    </location>
</feature>
<reference evidence="7 8" key="1">
    <citation type="journal article" date="2012" name="PLoS ONE">
        <title>Complete Genome and Transcriptomes of Streptococcus parasanguinis FW213: Phylogenic Relations and Potential Virulence Mechanisms.</title>
        <authorList>
            <person name="Geng J."/>
            <person name="Chiu C.H."/>
            <person name="Tang P."/>
            <person name="Chen Y."/>
            <person name="Shieh H.R."/>
            <person name="Hu S."/>
            <person name="Chen Y.Y."/>
        </authorList>
    </citation>
    <scope>NUCLEOTIDE SEQUENCE [LARGE SCALE GENOMIC DNA]</scope>
    <source>
        <strain evidence="7 8">FW213</strain>
    </source>
</reference>
<dbReference type="PaxDb" id="1114965-Spaf_0455"/>
<evidence type="ECO:0000256" key="4">
    <source>
        <dbReference type="ARBA" id="ARBA00023136"/>
    </source>
</evidence>
<dbReference type="STRING" id="1114965.Spaf_0455"/>
<feature type="transmembrane region" description="Helical" evidence="5">
    <location>
        <begin position="191"/>
        <end position="210"/>
    </location>
</feature>
<dbReference type="Pfam" id="PF01694">
    <property type="entry name" value="Rhomboid"/>
    <property type="match status" value="1"/>
</dbReference>
<dbReference type="AlphaFoldDB" id="I1ZK94"/>
<organism evidence="7 8">
    <name type="scientific">Streptococcus parasanguinis FW213</name>
    <dbReference type="NCBI Taxonomy" id="1114965"/>
    <lineage>
        <taxon>Bacteria</taxon>
        <taxon>Bacillati</taxon>
        <taxon>Bacillota</taxon>
        <taxon>Bacilli</taxon>
        <taxon>Lactobacillales</taxon>
        <taxon>Streptococcaceae</taxon>
        <taxon>Streptococcus</taxon>
    </lineage>
</organism>
<feature type="transmembrane region" description="Helical" evidence="5">
    <location>
        <begin position="110"/>
        <end position="128"/>
    </location>
</feature>
<name>I1ZK94_STRPA</name>
<feature type="transmembrane region" description="Helical" evidence="5">
    <location>
        <begin position="167"/>
        <end position="185"/>
    </location>
</feature>
<protein>
    <submittedName>
        <fullName evidence="7">S54 family peptidase</fullName>
    </submittedName>
</protein>
<evidence type="ECO:0000313" key="8">
    <source>
        <dbReference type="Proteomes" id="UP000002865"/>
    </source>
</evidence>
<feature type="domain" description="Peptidase S54 rhomboid" evidence="6">
    <location>
        <begin position="84"/>
        <end position="205"/>
    </location>
</feature>
<dbReference type="InterPro" id="IPR022764">
    <property type="entry name" value="Peptidase_S54_rhomboid_dom"/>
</dbReference>
<dbReference type="Gene3D" id="1.20.1540.10">
    <property type="entry name" value="Rhomboid-like"/>
    <property type="match status" value="1"/>
</dbReference>
<accession>I1ZK94</accession>
<dbReference type="GO" id="GO:0004252">
    <property type="term" value="F:serine-type endopeptidase activity"/>
    <property type="evidence" value="ECO:0007669"/>
    <property type="project" value="InterPro"/>
</dbReference>
<gene>
    <name evidence="7" type="ORF">Spaf_0455</name>
</gene>
<evidence type="ECO:0000313" key="7">
    <source>
        <dbReference type="EMBL" id="AFJ25468.1"/>
    </source>
</evidence>